<evidence type="ECO:0000259" key="2">
    <source>
        <dbReference type="Pfam" id="PF01609"/>
    </source>
</evidence>
<evidence type="ECO:0000313" key="4">
    <source>
        <dbReference type="Proteomes" id="UP000070035"/>
    </source>
</evidence>
<dbReference type="Proteomes" id="UP000070035">
    <property type="component" value="Unassembled WGS sequence"/>
</dbReference>
<dbReference type="PANTHER" id="PTHR34614:SF2">
    <property type="entry name" value="TRANSPOSASE IS4-LIKE DOMAIN-CONTAINING PROTEIN"/>
    <property type="match status" value="1"/>
</dbReference>
<accession>A0A133V695</accession>
<keyword evidence="1" id="KW-1133">Transmembrane helix</keyword>
<dbReference type="InterPro" id="IPR012337">
    <property type="entry name" value="RNaseH-like_sf"/>
</dbReference>
<dbReference type="InterPro" id="IPR002559">
    <property type="entry name" value="Transposase_11"/>
</dbReference>
<dbReference type="GO" id="GO:0006313">
    <property type="term" value="P:DNA transposition"/>
    <property type="evidence" value="ECO:0007669"/>
    <property type="project" value="InterPro"/>
</dbReference>
<dbReference type="Pfam" id="PF01609">
    <property type="entry name" value="DDE_Tnp_1"/>
    <property type="match status" value="1"/>
</dbReference>
<evidence type="ECO:0000256" key="1">
    <source>
        <dbReference type="SAM" id="Phobius"/>
    </source>
</evidence>
<evidence type="ECO:0000313" key="3">
    <source>
        <dbReference type="EMBL" id="KXB01961.1"/>
    </source>
</evidence>
<keyword evidence="1" id="KW-0812">Transmembrane</keyword>
<dbReference type="PANTHER" id="PTHR34614">
    <property type="match status" value="1"/>
</dbReference>
<feature type="domain" description="Transposase IS4-like" evidence="2">
    <location>
        <begin position="167"/>
        <end position="396"/>
    </location>
</feature>
<dbReference type="GO" id="GO:0003677">
    <property type="term" value="F:DNA binding"/>
    <property type="evidence" value="ECO:0007669"/>
    <property type="project" value="InterPro"/>
</dbReference>
<dbReference type="SUPFAM" id="SSF53098">
    <property type="entry name" value="Ribonuclease H-like"/>
    <property type="match status" value="1"/>
</dbReference>
<feature type="transmembrane region" description="Helical" evidence="1">
    <location>
        <begin position="387"/>
        <end position="406"/>
    </location>
</feature>
<keyword evidence="4" id="KW-1185">Reference proteome</keyword>
<sequence>MKYVPESEWPEWIRNQLGERKNYEVRESKGNYYLYRYENVWDKENKRPKKKTEYVGSLKRNGRSVFEHGHVAFLIDLLSRHDVIESLRKHFPDYWEELLVFSMNRVVRPFPLKRVGSWMEKTSLGEFFEIDPPSGKKLSKVLGEVGVDVKSQSEFMRELIRDDEMLLYDGSMIYSTSNYNKLLEVGYDKDELFLPKVNIALLFSKDRNMPIHLRIFFGSVHEIKTIKTVIREIKDRDILFIADKGFYKNELYDDLDEGNVKFVLPLPRDDGRIQYDEDLSEVFKYRDRIIKSTSYPAGSYHLYLYEDQDLKHTETKNYYKLKLDGKDVSFNESWAGKIALLSNQKLDPEEAYLIWKNRGKIEKAFDVLQNLLETDRPYISSEDVFRGYLFTSFISLAIYYIVLNFLQEHEVNNRVSVKDVLFEFSKIRIEDRGYLAFSEIPKKVRELAEELEAENIMHKIWES</sequence>
<comment type="caution">
    <text evidence="3">The sequence shown here is derived from an EMBL/GenBank/DDBJ whole genome shotgun (WGS) entry which is preliminary data.</text>
</comment>
<proteinExistence type="predicted"/>
<dbReference type="AlphaFoldDB" id="A0A133V695"/>
<dbReference type="GO" id="GO:0004803">
    <property type="term" value="F:transposase activity"/>
    <property type="evidence" value="ECO:0007669"/>
    <property type="project" value="InterPro"/>
</dbReference>
<protein>
    <recommendedName>
        <fullName evidence="2">Transposase IS4-like domain-containing protein</fullName>
    </recommendedName>
</protein>
<name>A0A133V695_9EURY</name>
<gene>
    <name evidence="3" type="ORF">AKJ44_01785</name>
</gene>
<organism evidence="3 4">
    <name type="scientific">candidate division MSBL1 archaeon SCGC-AAA261F17</name>
    <dbReference type="NCBI Taxonomy" id="1698274"/>
    <lineage>
        <taxon>Archaea</taxon>
        <taxon>Methanobacteriati</taxon>
        <taxon>Methanobacteriota</taxon>
        <taxon>candidate division MSBL1</taxon>
    </lineage>
</organism>
<keyword evidence="1" id="KW-0472">Membrane</keyword>
<dbReference type="EMBL" id="LHXY01000019">
    <property type="protein sequence ID" value="KXB01961.1"/>
    <property type="molecule type" value="Genomic_DNA"/>
</dbReference>
<reference evidence="3 4" key="1">
    <citation type="journal article" date="2016" name="Sci. Rep.">
        <title>Metabolic traits of an uncultured archaeal lineage -MSBL1- from brine pools of the Red Sea.</title>
        <authorList>
            <person name="Mwirichia R."/>
            <person name="Alam I."/>
            <person name="Rashid M."/>
            <person name="Vinu M."/>
            <person name="Ba-Alawi W."/>
            <person name="Anthony Kamau A."/>
            <person name="Kamanda Ngugi D."/>
            <person name="Goker M."/>
            <person name="Klenk H.P."/>
            <person name="Bajic V."/>
            <person name="Stingl U."/>
        </authorList>
    </citation>
    <scope>NUCLEOTIDE SEQUENCE [LARGE SCALE GENOMIC DNA]</scope>
    <source>
        <strain evidence="3">SCGC-AAA261F17</strain>
    </source>
</reference>